<accession>A0A834XSB8</accession>
<evidence type="ECO:0000256" key="1">
    <source>
        <dbReference type="ARBA" id="ARBA00009995"/>
    </source>
</evidence>
<evidence type="ECO:0000313" key="5">
    <source>
        <dbReference type="EMBL" id="KAF7991643.1"/>
    </source>
</evidence>
<keyword evidence="6" id="KW-1185">Reference proteome</keyword>
<dbReference type="Proteomes" id="UP000639338">
    <property type="component" value="Unassembled WGS sequence"/>
</dbReference>
<dbReference type="Gene3D" id="3.40.50.2000">
    <property type="entry name" value="Glycogen Phosphorylase B"/>
    <property type="match status" value="1"/>
</dbReference>
<dbReference type="AlphaFoldDB" id="A0A834XSB8"/>
<keyword evidence="3" id="KW-0808">Transferase</keyword>
<feature type="transmembrane region" description="Helical" evidence="4">
    <location>
        <begin position="486"/>
        <end position="505"/>
    </location>
</feature>
<name>A0A834XSB8_APHGI</name>
<comment type="similarity">
    <text evidence="1">Belongs to the UDP-glycosyltransferase family.</text>
</comment>
<reference evidence="5 6" key="1">
    <citation type="submission" date="2020-08" db="EMBL/GenBank/DDBJ databases">
        <title>Aphidius gifuensis genome sequencing and assembly.</title>
        <authorList>
            <person name="Du Z."/>
        </authorList>
    </citation>
    <scope>NUCLEOTIDE SEQUENCE [LARGE SCALE GENOMIC DNA]</scope>
    <source>
        <strain evidence="5">YNYX2018</strain>
        <tissue evidence="5">Adults</tissue>
    </source>
</reference>
<organism evidence="5 6">
    <name type="scientific">Aphidius gifuensis</name>
    <name type="common">Parasitoid wasp</name>
    <dbReference type="NCBI Taxonomy" id="684658"/>
    <lineage>
        <taxon>Eukaryota</taxon>
        <taxon>Metazoa</taxon>
        <taxon>Ecdysozoa</taxon>
        <taxon>Arthropoda</taxon>
        <taxon>Hexapoda</taxon>
        <taxon>Insecta</taxon>
        <taxon>Pterygota</taxon>
        <taxon>Neoptera</taxon>
        <taxon>Endopterygota</taxon>
        <taxon>Hymenoptera</taxon>
        <taxon>Apocrita</taxon>
        <taxon>Ichneumonoidea</taxon>
        <taxon>Braconidae</taxon>
        <taxon>Aphidiinae</taxon>
        <taxon>Aphidius</taxon>
    </lineage>
</organism>
<gene>
    <name evidence="5" type="ORF">HCN44_010444</name>
</gene>
<evidence type="ECO:0000256" key="2">
    <source>
        <dbReference type="ARBA" id="ARBA00022676"/>
    </source>
</evidence>
<dbReference type="OrthoDB" id="5835829at2759"/>
<evidence type="ECO:0000256" key="4">
    <source>
        <dbReference type="SAM" id="Phobius"/>
    </source>
</evidence>
<keyword evidence="2" id="KW-0328">Glycosyltransferase</keyword>
<dbReference type="FunFam" id="3.40.50.2000:FF:000050">
    <property type="entry name" value="UDP-glucuronosyltransferase"/>
    <property type="match status" value="1"/>
</dbReference>
<protein>
    <recommendedName>
        <fullName evidence="7">UDP-glucuronosyltransferase</fullName>
    </recommendedName>
</protein>
<dbReference type="Pfam" id="PF00201">
    <property type="entry name" value="UDPGT"/>
    <property type="match status" value="1"/>
</dbReference>
<dbReference type="InterPro" id="IPR050271">
    <property type="entry name" value="UDP-glycosyltransferase"/>
</dbReference>
<dbReference type="CDD" id="cd03784">
    <property type="entry name" value="GT1_Gtf-like"/>
    <property type="match status" value="1"/>
</dbReference>
<comment type="caution">
    <text evidence="5">The sequence shown here is derived from an EMBL/GenBank/DDBJ whole genome shotgun (WGS) entry which is preliminary data.</text>
</comment>
<dbReference type="SUPFAM" id="SSF53756">
    <property type="entry name" value="UDP-Glycosyltransferase/glycogen phosphorylase"/>
    <property type="match status" value="1"/>
</dbReference>
<evidence type="ECO:0000256" key="3">
    <source>
        <dbReference type="ARBA" id="ARBA00022679"/>
    </source>
</evidence>
<keyword evidence="4" id="KW-1133">Transmembrane helix</keyword>
<keyword evidence="4" id="KW-0812">Transmembrane</keyword>
<keyword evidence="4" id="KW-0472">Membrane</keyword>
<dbReference type="PANTHER" id="PTHR48043:SF145">
    <property type="entry name" value="FI06409P-RELATED"/>
    <property type="match status" value="1"/>
</dbReference>
<dbReference type="GO" id="GO:0008194">
    <property type="term" value="F:UDP-glycosyltransferase activity"/>
    <property type="evidence" value="ECO:0007669"/>
    <property type="project" value="InterPro"/>
</dbReference>
<proteinExistence type="inferred from homology"/>
<dbReference type="EMBL" id="JACMRX010000004">
    <property type="protein sequence ID" value="KAF7991643.1"/>
    <property type="molecule type" value="Genomic_DNA"/>
</dbReference>
<sequence length="534" mass="61343">MAQLTSVILITIFITFSTTITTTNGARILAIFPYPSHSHQIIYHEVTIALANQGHELTVFTANPMNKKITNYTEHSLNHLYNVLKENLNFVEVQKNGIFHFLDKLYKMCGIFADETYSHPEMKKILSSTERKNKFDFILMASGYWDGLYYLSDLLDAPMIGIISLPGTVVSYHKIGNPLFSSYLPDTMLGCTDNMTFLERLHNLYYSARQIFEYHTINLPIQEKVLKKHFGNDIPKVDELSKRLSMLFINTHPFFNYPRPMVPGIIQIGGLRLGKMNKTLPDDLKKILDNAKQGFIYFSLGSNIKSIHLRENTLKSFMEAFGELPYQILWKFEADKLVGKPSNVHIQKWIPQQGVLAHPNIKLFVYQGGAQSTEEAISNGIPILGCPFFADQWYNLNILMNRGAARALDINNIDKEKIKNAIIEMVSNESYRDNIIKLRELMMDRPQSALEEAIWWIEHVIRHNGATHLRTRSIELPFYKIELLDIYLLILAIFIVLFLLGRKLLKLSFSAIKIVLNYSIKKNDISKAKKSKTS</sequence>
<dbReference type="InterPro" id="IPR002213">
    <property type="entry name" value="UDP_glucos_trans"/>
</dbReference>
<evidence type="ECO:0008006" key="7">
    <source>
        <dbReference type="Google" id="ProtNLM"/>
    </source>
</evidence>
<dbReference type="PANTHER" id="PTHR48043">
    <property type="entry name" value="EG:EG0003.4 PROTEIN-RELATED"/>
    <property type="match status" value="1"/>
</dbReference>
<evidence type="ECO:0000313" key="6">
    <source>
        <dbReference type="Proteomes" id="UP000639338"/>
    </source>
</evidence>